<reference evidence="2" key="1">
    <citation type="journal article" date="2023" name="Front. Plant Sci.">
        <title>Chromosomal-level genome assembly of Melastoma candidum provides insights into trichome evolution.</title>
        <authorList>
            <person name="Zhong Y."/>
            <person name="Wu W."/>
            <person name="Sun C."/>
            <person name="Zou P."/>
            <person name="Liu Y."/>
            <person name="Dai S."/>
            <person name="Zhou R."/>
        </authorList>
    </citation>
    <scope>NUCLEOTIDE SEQUENCE [LARGE SCALE GENOMIC DNA]</scope>
</reference>
<accession>A0ACB9MVV3</accession>
<dbReference type="Proteomes" id="UP001057402">
    <property type="component" value="Chromosome 9"/>
</dbReference>
<sequence>MGHKKRTPRPPPKQPVDANPQRRSAAEPDVDDDYGRAKTECERAITTFRRGNHTKALRLIKESCAKFEGSLAASALLYRVQGAISRKISKSINDTNDRYFYQAMDSGRRAVELSLLSVEFPLFYANLLFDIADDEKEYKEVIAECERALKIKCPVDPYKESLQDESQWKNGTGSERIGQVRDDLKALIQRSNIEIISIWMTELEGAIKGEKFKLIPVGWTPKDPFEVQPVQKVQRPDEIKKVVKTLEERRKEIEARVTAARLLQQKMELPSAGDEANKSLDPLSGSASGDKAGERRKVVVLMPPPSMERMDLVRNYWNSICEDVKEGTFRVTIPELNRHYAKEKDGSSLECLQEAFDHARSSKGWRFWGCCRCNKKFGDSESLIQHVFQDHRGNLPPKMQSVLPQEVDSEWTEKIICFDWKPRDVTLATDMTGSMQPKCQAGDNGNDDSHDCFEDASDASPDEEKGSKIGCGGSDDVENNNSIRVHGHVTNSFDDNKWPLSDDPGCLRALETIRGLLEVLIRNKCLSTGHLTKVLQFAVEALQEFDSGSLVLQNSVDQLLAYICFLGEYELRKVLKFLQGLCQNAGLSECHEKSSESFEEAGFVSQDMELKERVVLDGDVISIAIDSQGKSSSTAESYASGDVAASVPMDIDSLLSWMYAVPSLKDPLTQSLQRKDHAMEILQRIEKEFCVLQSMCEKKIELLGFAEALHSAEDLCINEGKRRGGNEDPRSFHSVLRKRLEELQVDKTDAILDSGKNEVDAITRILREAEALNAAQLDKEDCHGGVASNIHDRESGDVEDSKSTRYLHQEDTCIEVTIEKQKDECSDEINKIDARIMKSVANRQQLEHNLEALSSFDYRVVIVPLVKSYMKIRLEELAEKDAIEKSDAAREALLAELALDSKESIKGGTNNSKQVQGRRKDKKRHKDNRKAKDLKTRGTNENPLINQEIDIAVSLPTASDKDLKDSEVPLPTASDKDLKDSEVPANDEEEKELEEMRWKTKLAAMERKLEEYLQYQRQIEDEAKQRQLAKQGEQVAGTLLKKTDEDLLNVNLETQAKNEEKQKQPTSPIQSREEDCPLHIGEVEGAISFPDITAPSAITQENRVMEKSEGLSEGVSPEQGWVTHWGPRRRARLRKHSSKSSVRNDEISVEGTVEPKGVAVESPSSYRGDLHAKTIRQSLAEEDDDGRFQADIEQEVHESLAVTKLGNAQSTVDEKDLTHGETAGAPDVTDVIGTGLQNEAGEYNCFLNVIIQSLWHIRQFRDKFLNRSPLDHAHVGDPCVVCALHEIFTALGLSAADVQREPVSPTSMRIALSNLYPDSNFFQEGQMNDASEVLGVIFDCLHKSFTRNSGAPNDESADGDSKGSWDCKDCLVHSLFGMDILERMNCRNCGLESRHLMYTSFFHNINASALRMMKMMSTQSPLEELLDLVEMIHRLPCDSDAGGCGKLNCINHFLSAPPHVFTTVLGWKNASEDAADISATLATLSPDIDIGVLFCGIAQKQRHRLVSVVCYCWKHYYCFAYSHDQGRWIMYDDRIVKAIGSWEDVLASCEKSRVQPQVLFFEAVAE</sequence>
<gene>
    <name evidence="1" type="ORF">MLD38_031949</name>
</gene>
<dbReference type="EMBL" id="CM042888">
    <property type="protein sequence ID" value="KAI4326660.1"/>
    <property type="molecule type" value="Genomic_DNA"/>
</dbReference>
<name>A0ACB9MVV3_9MYRT</name>
<organism evidence="1 2">
    <name type="scientific">Melastoma candidum</name>
    <dbReference type="NCBI Taxonomy" id="119954"/>
    <lineage>
        <taxon>Eukaryota</taxon>
        <taxon>Viridiplantae</taxon>
        <taxon>Streptophyta</taxon>
        <taxon>Embryophyta</taxon>
        <taxon>Tracheophyta</taxon>
        <taxon>Spermatophyta</taxon>
        <taxon>Magnoliopsida</taxon>
        <taxon>eudicotyledons</taxon>
        <taxon>Gunneridae</taxon>
        <taxon>Pentapetalae</taxon>
        <taxon>rosids</taxon>
        <taxon>malvids</taxon>
        <taxon>Myrtales</taxon>
        <taxon>Melastomataceae</taxon>
        <taxon>Melastomatoideae</taxon>
        <taxon>Melastomateae</taxon>
        <taxon>Melastoma</taxon>
    </lineage>
</organism>
<evidence type="ECO:0000313" key="2">
    <source>
        <dbReference type="Proteomes" id="UP001057402"/>
    </source>
</evidence>
<protein>
    <submittedName>
        <fullName evidence="1">Uncharacterized protein</fullName>
    </submittedName>
</protein>
<proteinExistence type="predicted"/>
<keyword evidence="2" id="KW-1185">Reference proteome</keyword>
<evidence type="ECO:0000313" key="1">
    <source>
        <dbReference type="EMBL" id="KAI4326660.1"/>
    </source>
</evidence>
<comment type="caution">
    <text evidence="1">The sequence shown here is derived from an EMBL/GenBank/DDBJ whole genome shotgun (WGS) entry which is preliminary data.</text>
</comment>